<sequence length="79" mass="8148">MRKILTIITLLATMLVTTATGAVAAYRGDYNGDGIRIRSAPNGTASVLGLGYRGQGVCTTHWVWGPVGTGRTTGTSPPA</sequence>
<comment type="caution">
    <text evidence="2">The sequence shown here is derived from an EMBL/GenBank/DDBJ whole genome shotgun (WGS) entry which is preliminary data.</text>
</comment>
<evidence type="ECO:0000313" key="3">
    <source>
        <dbReference type="Proteomes" id="UP001596512"/>
    </source>
</evidence>
<name>A0ABW2TMN3_9PSEU</name>
<protein>
    <submittedName>
        <fullName evidence="2">Uncharacterized protein</fullName>
    </submittedName>
</protein>
<reference evidence="3" key="1">
    <citation type="journal article" date="2019" name="Int. J. Syst. Evol. Microbiol.">
        <title>The Global Catalogue of Microorganisms (GCM) 10K type strain sequencing project: providing services to taxonomists for standard genome sequencing and annotation.</title>
        <authorList>
            <consortium name="The Broad Institute Genomics Platform"/>
            <consortium name="The Broad Institute Genome Sequencing Center for Infectious Disease"/>
            <person name="Wu L."/>
            <person name="Ma J."/>
        </authorList>
    </citation>
    <scope>NUCLEOTIDE SEQUENCE [LARGE SCALE GENOMIC DNA]</scope>
    <source>
        <strain evidence="3">JCM 17695</strain>
    </source>
</reference>
<evidence type="ECO:0000313" key="2">
    <source>
        <dbReference type="EMBL" id="MFC7615035.1"/>
    </source>
</evidence>
<gene>
    <name evidence="2" type="ORF">ACFQV2_17475</name>
</gene>
<feature type="signal peptide" evidence="1">
    <location>
        <begin position="1"/>
        <end position="24"/>
    </location>
</feature>
<feature type="chain" id="PRO_5047540893" evidence="1">
    <location>
        <begin position="25"/>
        <end position="79"/>
    </location>
</feature>
<organism evidence="2 3">
    <name type="scientific">Actinokineospora soli</name>
    <dbReference type="NCBI Taxonomy" id="1048753"/>
    <lineage>
        <taxon>Bacteria</taxon>
        <taxon>Bacillati</taxon>
        <taxon>Actinomycetota</taxon>
        <taxon>Actinomycetes</taxon>
        <taxon>Pseudonocardiales</taxon>
        <taxon>Pseudonocardiaceae</taxon>
        <taxon>Actinokineospora</taxon>
    </lineage>
</organism>
<accession>A0ABW2TMN3</accession>
<evidence type="ECO:0000256" key="1">
    <source>
        <dbReference type="SAM" id="SignalP"/>
    </source>
</evidence>
<dbReference type="EMBL" id="JBHTEY010000004">
    <property type="protein sequence ID" value="MFC7615035.1"/>
    <property type="molecule type" value="Genomic_DNA"/>
</dbReference>
<proteinExistence type="predicted"/>
<keyword evidence="1" id="KW-0732">Signal</keyword>
<dbReference type="Proteomes" id="UP001596512">
    <property type="component" value="Unassembled WGS sequence"/>
</dbReference>
<keyword evidence="3" id="KW-1185">Reference proteome</keyword>